<dbReference type="PRINTS" id="PR00344">
    <property type="entry name" value="BCTRLSENSOR"/>
</dbReference>
<evidence type="ECO:0000256" key="1">
    <source>
        <dbReference type="ARBA" id="ARBA00000085"/>
    </source>
</evidence>
<dbReference type="PANTHER" id="PTHR43065:SF46">
    <property type="entry name" value="C4-DICARBOXYLATE TRANSPORT SENSOR PROTEIN DCTB"/>
    <property type="match status" value="1"/>
</dbReference>
<evidence type="ECO:0000256" key="15">
    <source>
        <dbReference type="SAM" id="MobiDB-lite"/>
    </source>
</evidence>
<keyword evidence="13" id="KW-0902">Two-component regulatory system</keyword>
<keyword evidence="4" id="KW-1003">Cell membrane</keyword>
<evidence type="ECO:0000256" key="10">
    <source>
        <dbReference type="ARBA" id="ARBA00022777"/>
    </source>
</evidence>
<evidence type="ECO:0000256" key="11">
    <source>
        <dbReference type="ARBA" id="ARBA00022840"/>
    </source>
</evidence>
<name>A0A3B0TA44_9ZZZZ</name>
<dbReference type="PANTHER" id="PTHR43065">
    <property type="entry name" value="SENSOR HISTIDINE KINASE"/>
    <property type="match status" value="1"/>
</dbReference>
<dbReference type="GO" id="GO:0000155">
    <property type="term" value="F:phosphorelay sensor kinase activity"/>
    <property type="evidence" value="ECO:0007669"/>
    <property type="project" value="InterPro"/>
</dbReference>
<dbReference type="FunFam" id="1.10.287.130:FF:000049">
    <property type="entry name" value="C4-dicarboxylate transport sensor protein DctB"/>
    <property type="match status" value="1"/>
</dbReference>
<feature type="region of interest" description="Disordered" evidence="15">
    <location>
        <begin position="86"/>
        <end position="106"/>
    </location>
</feature>
<keyword evidence="12 16" id="KW-1133">Transmembrane helix</keyword>
<evidence type="ECO:0000256" key="4">
    <source>
        <dbReference type="ARBA" id="ARBA00022475"/>
    </source>
</evidence>
<dbReference type="GO" id="GO:0005524">
    <property type="term" value="F:ATP binding"/>
    <property type="evidence" value="ECO:0007669"/>
    <property type="project" value="UniProtKB-KW"/>
</dbReference>
<evidence type="ECO:0000256" key="8">
    <source>
        <dbReference type="ARBA" id="ARBA00022692"/>
    </source>
</evidence>
<dbReference type="EC" id="2.7.13.3" evidence="3"/>
<dbReference type="Gene3D" id="1.10.287.130">
    <property type="match status" value="1"/>
</dbReference>
<dbReference type="CDD" id="cd00082">
    <property type="entry name" value="HisKA"/>
    <property type="match status" value="1"/>
</dbReference>
<gene>
    <name evidence="18" type="ORF">MNBD_ALPHA11-2430</name>
</gene>
<dbReference type="GO" id="GO:0005886">
    <property type="term" value="C:plasma membrane"/>
    <property type="evidence" value="ECO:0007669"/>
    <property type="project" value="UniProtKB-SubCell"/>
</dbReference>
<dbReference type="Gene3D" id="3.30.565.10">
    <property type="entry name" value="Histidine kinase-like ATPase, C-terminal domain"/>
    <property type="match status" value="1"/>
</dbReference>
<dbReference type="SUPFAM" id="SSF55874">
    <property type="entry name" value="ATPase domain of HSP90 chaperone/DNA topoisomerase II/histidine kinase"/>
    <property type="match status" value="1"/>
</dbReference>
<feature type="transmembrane region" description="Helical" evidence="16">
    <location>
        <begin position="12"/>
        <end position="32"/>
    </location>
</feature>
<dbReference type="InterPro" id="IPR017055">
    <property type="entry name" value="Sig_transdc_His_kinase_DctB"/>
</dbReference>
<keyword evidence="10 18" id="KW-0418">Kinase</keyword>
<dbReference type="SUPFAM" id="SSF47384">
    <property type="entry name" value="Homodimeric domain of signal transducing histidine kinase"/>
    <property type="match status" value="1"/>
</dbReference>
<evidence type="ECO:0000256" key="2">
    <source>
        <dbReference type="ARBA" id="ARBA00004429"/>
    </source>
</evidence>
<organism evidence="18">
    <name type="scientific">hydrothermal vent metagenome</name>
    <dbReference type="NCBI Taxonomy" id="652676"/>
    <lineage>
        <taxon>unclassified sequences</taxon>
        <taxon>metagenomes</taxon>
        <taxon>ecological metagenomes</taxon>
    </lineage>
</organism>
<evidence type="ECO:0000256" key="16">
    <source>
        <dbReference type="SAM" id="Phobius"/>
    </source>
</evidence>
<protein>
    <recommendedName>
        <fullName evidence="3">histidine kinase</fullName>
        <ecNumber evidence="3">2.7.13.3</ecNumber>
    </recommendedName>
</protein>
<dbReference type="SMART" id="SM00387">
    <property type="entry name" value="HATPase_c"/>
    <property type="match status" value="1"/>
</dbReference>
<dbReference type="PIRSF" id="PIRSF036431">
    <property type="entry name" value="STHK_DctB"/>
    <property type="match status" value="1"/>
</dbReference>
<evidence type="ECO:0000256" key="7">
    <source>
        <dbReference type="ARBA" id="ARBA00022679"/>
    </source>
</evidence>
<dbReference type="EMBL" id="UOEQ01000057">
    <property type="protein sequence ID" value="VAW14918.1"/>
    <property type="molecule type" value="Genomic_DNA"/>
</dbReference>
<dbReference type="PROSITE" id="PS50109">
    <property type="entry name" value="HIS_KIN"/>
    <property type="match status" value="1"/>
</dbReference>
<keyword evidence="8 16" id="KW-0812">Transmembrane</keyword>
<evidence type="ECO:0000256" key="3">
    <source>
        <dbReference type="ARBA" id="ARBA00012438"/>
    </source>
</evidence>
<keyword evidence="11" id="KW-0067">ATP-binding</keyword>
<comment type="subcellular location">
    <subcellularLocation>
        <location evidence="2">Cell inner membrane</location>
        <topology evidence="2">Multi-pass membrane protein</topology>
    </subcellularLocation>
</comment>
<dbReference type="InterPro" id="IPR036097">
    <property type="entry name" value="HisK_dim/P_sf"/>
</dbReference>
<evidence type="ECO:0000256" key="12">
    <source>
        <dbReference type="ARBA" id="ARBA00022989"/>
    </source>
</evidence>
<keyword evidence="6" id="KW-0597">Phosphoprotein</keyword>
<proteinExistence type="predicted"/>
<feature type="transmembrane region" description="Helical" evidence="16">
    <location>
        <begin position="290"/>
        <end position="309"/>
    </location>
</feature>
<dbReference type="InterPro" id="IPR003594">
    <property type="entry name" value="HATPase_dom"/>
</dbReference>
<keyword evidence="7" id="KW-0808">Transferase</keyword>
<comment type="catalytic activity">
    <reaction evidence="1">
        <text>ATP + protein L-histidine = ADP + protein N-phospho-L-histidine.</text>
        <dbReference type="EC" id="2.7.13.3"/>
    </reaction>
</comment>
<evidence type="ECO:0000256" key="6">
    <source>
        <dbReference type="ARBA" id="ARBA00022553"/>
    </source>
</evidence>
<evidence type="ECO:0000256" key="5">
    <source>
        <dbReference type="ARBA" id="ARBA00022519"/>
    </source>
</evidence>
<evidence type="ECO:0000313" key="18">
    <source>
        <dbReference type="EMBL" id="VAW14918.1"/>
    </source>
</evidence>
<reference evidence="18" key="1">
    <citation type="submission" date="2018-06" db="EMBL/GenBank/DDBJ databases">
        <authorList>
            <person name="Zhirakovskaya E."/>
        </authorList>
    </citation>
    <scope>NUCLEOTIDE SEQUENCE</scope>
</reference>
<dbReference type="InterPro" id="IPR005467">
    <property type="entry name" value="His_kinase_dom"/>
</dbReference>
<dbReference type="InterPro" id="IPR036890">
    <property type="entry name" value="HATPase_C_sf"/>
</dbReference>
<keyword evidence="5" id="KW-0997">Cell inner membrane</keyword>
<evidence type="ECO:0000259" key="17">
    <source>
        <dbReference type="PROSITE" id="PS50109"/>
    </source>
</evidence>
<dbReference type="InterPro" id="IPR003661">
    <property type="entry name" value="HisK_dim/P_dom"/>
</dbReference>
<keyword evidence="9" id="KW-0547">Nucleotide-binding</keyword>
<dbReference type="Pfam" id="PF00512">
    <property type="entry name" value="HisKA"/>
    <property type="match status" value="1"/>
</dbReference>
<keyword evidence="14 16" id="KW-0472">Membrane</keyword>
<evidence type="ECO:0000256" key="9">
    <source>
        <dbReference type="ARBA" id="ARBA00022741"/>
    </source>
</evidence>
<dbReference type="InterPro" id="IPR004358">
    <property type="entry name" value="Sig_transdc_His_kin-like_C"/>
</dbReference>
<evidence type="ECO:0000256" key="13">
    <source>
        <dbReference type="ARBA" id="ARBA00023012"/>
    </source>
</evidence>
<dbReference type="SMART" id="SM00388">
    <property type="entry name" value="HisKA"/>
    <property type="match status" value="1"/>
</dbReference>
<feature type="domain" description="Histidine kinase" evidence="17">
    <location>
        <begin position="383"/>
        <end position="596"/>
    </location>
</feature>
<dbReference type="AlphaFoldDB" id="A0A3B0TA44"/>
<dbReference type="Pfam" id="PF02518">
    <property type="entry name" value="HATPase_c"/>
    <property type="match status" value="1"/>
</dbReference>
<accession>A0A3B0TA44</accession>
<sequence>MNSSDLHKRFYQQILILAVITIIAGAVFSWLAGELARSRAQGELEFRSNQVLALHKETIFGLLDKYRLMTVMVARRPDTAQMFLKQSGSSGDTALTSPKTQTEVDPTNVAQDLQSFSGLLAAMSGADIVSLSLPDGKIIAQSSLTPVTDLYLNEQLRIAAIQDRLGRATIFSQLGANTYAFAASVRAGEEIVGLVNVEVGLQELENAWALSNDLIFVTDDDGRYIVGNQLASLLPDDYVQSRNNQPQTLDVKYSNSSNTYLVRGENYPHIGWTLNVFLSDEPVRQARTNAVIITILLVLIASTLVFILLQRRRAIMVRLETEQQSATVLEKTVAERTAQLRGTNKKLRIEFEERVTAEAALKKAQNSLIQSAKLAAIGQMSTALAHEYNQPLAAIRSYADNARAFLSRDNLSDADQNLDRITKMTERMAQLSKTLKTFARKPRTKLQAVVVAPLLEEAVLLVSPTAKTQKVKITLSPVDASISVMAGQVRLSQVVVNLLSNAIDAVADCSQREVLISAQVRDKKVYICVEDSGPGVPPEDSSKIFDAFFTSKDVGDGLGLGLSIAYNIVHDFGGEILVEQSQMGGAAFTISLPVQIKS</sequence>
<evidence type="ECO:0000256" key="14">
    <source>
        <dbReference type="ARBA" id="ARBA00023136"/>
    </source>
</evidence>